<evidence type="ECO:0000313" key="3">
    <source>
        <dbReference type="Proteomes" id="UP000018745"/>
    </source>
</evidence>
<keyword evidence="3" id="KW-1185">Reference proteome</keyword>
<organism evidence="2 3">
    <name type="scientific">Mycoplasma ovis str. Michigan</name>
    <dbReference type="NCBI Taxonomy" id="1415773"/>
    <lineage>
        <taxon>Bacteria</taxon>
        <taxon>Bacillati</taxon>
        <taxon>Mycoplasmatota</taxon>
        <taxon>Mollicutes</taxon>
        <taxon>Mycoplasmataceae</taxon>
        <taxon>Mycoplasma</taxon>
    </lineage>
</organism>
<reference evidence="2 3" key="1">
    <citation type="journal article" date="2014" name="Genome Announc.">
        <title>Complete Genome Sequence of Mycoplasma ovis Strain Michigan, a Hemoplasma of Sheep with Two Distinct 16S rRNA Genes.</title>
        <authorList>
            <person name="Deshuillers P.L."/>
            <person name="Santos A.P."/>
            <person name="do Nascimento N.C."/>
            <person name="Hampel J.A."/>
            <person name="Bergin I.L."/>
            <person name="Dyson M.C."/>
            <person name="Messick J.B."/>
        </authorList>
    </citation>
    <scope>NUCLEOTIDE SEQUENCE [LARGE SCALE GENOMIC DNA]</scope>
    <source>
        <strain evidence="2 3">Michigan</strain>
    </source>
</reference>
<name>A0ABN4BRH8_9MOLU</name>
<protein>
    <submittedName>
        <fullName evidence="2">Uncharacterized protein</fullName>
    </submittedName>
</protein>
<proteinExistence type="predicted"/>
<evidence type="ECO:0000313" key="2">
    <source>
        <dbReference type="EMBL" id="AHC40503.1"/>
    </source>
</evidence>
<feature type="compositionally biased region" description="Basic and acidic residues" evidence="1">
    <location>
        <begin position="10"/>
        <end position="25"/>
    </location>
</feature>
<sequence>MKNLSSVSKGDNESKENKVKDKKSPVPENLSSALKQINWGNKQIKLTKEGNVTQSSYQNDWGAWKDNPYSKFYVKQEDFEKALDEINQSSKEFRPKRKEVDEKIAKLHFKGTKEEEALKYDKWLIEQKLKHLKHPIEFQIAKKLLEKIKK</sequence>
<accession>A0ABN4BRH8</accession>
<feature type="region of interest" description="Disordered" evidence="1">
    <location>
        <begin position="1"/>
        <end position="35"/>
    </location>
</feature>
<dbReference type="RefSeq" id="WP_024071529.1">
    <property type="nucleotide sequence ID" value="NC_023062.1"/>
</dbReference>
<gene>
    <name evidence="2" type="ORF">OVS_03855</name>
</gene>
<dbReference type="EMBL" id="CP006935">
    <property type="protein sequence ID" value="AHC40503.1"/>
    <property type="molecule type" value="Genomic_DNA"/>
</dbReference>
<dbReference type="Proteomes" id="UP000018745">
    <property type="component" value="Chromosome"/>
</dbReference>
<evidence type="ECO:0000256" key="1">
    <source>
        <dbReference type="SAM" id="MobiDB-lite"/>
    </source>
</evidence>